<feature type="region of interest" description="Disordered" evidence="2">
    <location>
        <begin position="218"/>
        <end position="292"/>
    </location>
</feature>
<organism evidence="3 4">
    <name type="scientific">Cyberlindnera jadinii (strain ATCC 18201 / CBS 1600 / BCRC 20928 / JCM 3617 / NBRC 0987 / NRRL Y-1542)</name>
    <name type="common">Torula yeast</name>
    <name type="synonym">Candida utilis</name>
    <dbReference type="NCBI Taxonomy" id="983966"/>
    <lineage>
        <taxon>Eukaryota</taxon>
        <taxon>Fungi</taxon>
        <taxon>Dikarya</taxon>
        <taxon>Ascomycota</taxon>
        <taxon>Saccharomycotina</taxon>
        <taxon>Saccharomycetes</taxon>
        <taxon>Phaffomycetales</taxon>
        <taxon>Phaffomycetaceae</taxon>
        <taxon>Cyberlindnera</taxon>
    </lineage>
</organism>
<feature type="compositionally biased region" description="Basic and acidic residues" evidence="2">
    <location>
        <begin position="276"/>
        <end position="292"/>
    </location>
</feature>
<dbReference type="InterPro" id="IPR042277">
    <property type="entry name" value="IST1-like"/>
</dbReference>
<name>A0A1E4RUD5_CYBJN</name>
<protein>
    <submittedName>
        <fullName evidence="3">DUF292-domain-containing protein</fullName>
    </submittedName>
</protein>
<dbReference type="FunFam" id="1.20.1260.60:FF:000002">
    <property type="entry name" value="Vacuolar protein sorting-associated protein IST1"/>
    <property type="match status" value="1"/>
</dbReference>
<keyword evidence="4" id="KW-1185">Reference proteome</keyword>
<reference evidence="3 4" key="1">
    <citation type="journal article" date="2016" name="Proc. Natl. Acad. Sci. U.S.A.">
        <title>Comparative genomics of biotechnologically important yeasts.</title>
        <authorList>
            <person name="Riley R."/>
            <person name="Haridas S."/>
            <person name="Wolfe K.H."/>
            <person name="Lopes M.R."/>
            <person name="Hittinger C.T."/>
            <person name="Goeker M."/>
            <person name="Salamov A.A."/>
            <person name="Wisecaver J.H."/>
            <person name="Long T.M."/>
            <person name="Calvey C.H."/>
            <person name="Aerts A.L."/>
            <person name="Barry K.W."/>
            <person name="Choi C."/>
            <person name="Clum A."/>
            <person name="Coughlan A.Y."/>
            <person name="Deshpande S."/>
            <person name="Douglass A.P."/>
            <person name="Hanson S.J."/>
            <person name="Klenk H.-P."/>
            <person name="LaButti K.M."/>
            <person name="Lapidus A."/>
            <person name="Lindquist E.A."/>
            <person name="Lipzen A.M."/>
            <person name="Meier-Kolthoff J.P."/>
            <person name="Ohm R.A."/>
            <person name="Otillar R.P."/>
            <person name="Pangilinan J.L."/>
            <person name="Peng Y."/>
            <person name="Rokas A."/>
            <person name="Rosa C.A."/>
            <person name="Scheuner C."/>
            <person name="Sibirny A.A."/>
            <person name="Slot J.C."/>
            <person name="Stielow J.B."/>
            <person name="Sun H."/>
            <person name="Kurtzman C.P."/>
            <person name="Blackwell M."/>
            <person name="Grigoriev I.V."/>
            <person name="Jeffries T.W."/>
        </authorList>
    </citation>
    <scope>NUCLEOTIDE SEQUENCE [LARGE SCALE GENOMIC DNA]</scope>
    <source>
        <strain evidence="4">ATCC 18201 / CBS 1600 / BCRC 20928 / JCM 3617 / NBRC 0987 / NRRL Y-1542</strain>
    </source>
</reference>
<dbReference type="RefSeq" id="XP_020067921.1">
    <property type="nucleotide sequence ID" value="XM_020215951.1"/>
</dbReference>
<dbReference type="STRING" id="983966.A0A1E4RUD5"/>
<dbReference type="GeneID" id="30990347"/>
<comment type="similarity">
    <text evidence="1">Belongs to the IST1 family.</text>
</comment>
<evidence type="ECO:0000256" key="1">
    <source>
        <dbReference type="ARBA" id="ARBA00005536"/>
    </source>
</evidence>
<dbReference type="InterPro" id="IPR005061">
    <property type="entry name" value="Ist1"/>
</dbReference>
<dbReference type="OMA" id="HEVREFT"/>
<evidence type="ECO:0000256" key="2">
    <source>
        <dbReference type="SAM" id="MobiDB-lite"/>
    </source>
</evidence>
<feature type="region of interest" description="Disordered" evidence="2">
    <location>
        <begin position="178"/>
        <end position="206"/>
    </location>
</feature>
<gene>
    <name evidence="3" type="ORF">CYBJADRAFT_169838</name>
</gene>
<evidence type="ECO:0000313" key="3">
    <source>
        <dbReference type="EMBL" id="ODV70882.1"/>
    </source>
</evidence>
<evidence type="ECO:0000313" key="4">
    <source>
        <dbReference type="Proteomes" id="UP000094389"/>
    </source>
</evidence>
<accession>A0A1E4RUD5</accession>
<dbReference type="PANTHER" id="PTHR12161:SF5">
    <property type="entry name" value="IST1 HOMOLOG"/>
    <property type="match status" value="1"/>
</dbReference>
<dbReference type="Proteomes" id="UP000094389">
    <property type="component" value="Unassembled WGS sequence"/>
</dbReference>
<dbReference type="Gene3D" id="1.20.1260.60">
    <property type="entry name" value="Vacuolar protein sorting-associated protein Ist1"/>
    <property type="match status" value="1"/>
</dbReference>
<dbReference type="OrthoDB" id="29853at2759"/>
<dbReference type="EMBL" id="KV453948">
    <property type="protein sequence ID" value="ODV70882.1"/>
    <property type="molecule type" value="Genomic_DNA"/>
</dbReference>
<sequence length="302" mass="33866">MAPTISPQGRLKVSLKMAISRLRFAQTKKTALAKQQRRQMAELLALGKEESAKIRVENIIRDDIYIELMEMLELYCELLLARIGLLDQKECDPGLVEAVKTIIYAAPHTDIKELVLIREILVHKFGPEFTHSAMSNEDKIIPEKIVKRTIVEAPSQELVSLYLKEIARAYDVPFSELDDEDDLENKDYDGDDGYDDDDDDGEGGKPIVVEEPIAEFNDLGATPRKLSTTSGLSDLDEKQHSPIHVRPPAGTSDNPHPTVKIPDDLQKAVGKKKAKRASDAGLKKKEDDDLDALRRRFAALKR</sequence>
<feature type="compositionally biased region" description="Acidic residues" evidence="2">
    <location>
        <begin position="178"/>
        <end position="201"/>
    </location>
</feature>
<dbReference type="PANTHER" id="PTHR12161">
    <property type="entry name" value="IST1 FAMILY MEMBER"/>
    <property type="match status" value="1"/>
</dbReference>
<proteinExistence type="inferred from homology"/>
<dbReference type="Pfam" id="PF03398">
    <property type="entry name" value="Ist1"/>
    <property type="match status" value="1"/>
</dbReference>
<dbReference type="GO" id="GO:0015031">
    <property type="term" value="P:protein transport"/>
    <property type="evidence" value="ECO:0007669"/>
    <property type="project" value="InterPro"/>
</dbReference>
<dbReference type="AlphaFoldDB" id="A0A1E4RUD5"/>